<evidence type="ECO:0000256" key="1">
    <source>
        <dbReference type="ARBA" id="ARBA00008857"/>
    </source>
</evidence>
<name>A0AA47G947_9LACT</name>
<protein>
    <submittedName>
        <fullName evidence="6">Tyrosine-type recombinase/integrase</fullName>
    </submittedName>
</protein>
<evidence type="ECO:0000256" key="2">
    <source>
        <dbReference type="ARBA" id="ARBA00022908"/>
    </source>
</evidence>
<dbReference type="PROSITE" id="PS51898">
    <property type="entry name" value="TYR_RECOMBINASE"/>
    <property type="match status" value="1"/>
</dbReference>
<dbReference type="RefSeq" id="WP_269104993.1">
    <property type="nucleotide sequence ID" value="NZ_CP114063.1"/>
</dbReference>
<dbReference type="PANTHER" id="PTHR30349">
    <property type="entry name" value="PHAGE INTEGRASE-RELATED"/>
    <property type="match status" value="1"/>
</dbReference>
<keyword evidence="4" id="KW-0233">DNA recombination</keyword>
<dbReference type="Pfam" id="PF14657">
    <property type="entry name" value="Arm-DNA-bind_4"/>
    <property type="match status" value="1"/>
</dbReference>
<reference evidence="6" key="1">
    <citation type="submission" date="2022-12" db="EMBL/GenBank/DDBJ databases">
        <title>Whole genome sequence analysis of a duck derived balloon bacteium Aerococcus urinaeequi henan2020.</title>
        <authorList>
            <person name="Zhang H."/>
            <person name="Qiao H.X."/>
            <person name="Bian C.Z."/>
            <person name="Shu J.C."/>
        </authorList>
    </citation>
    <scope>NUCLEOTIDE SEQUENCE</scope>
    <source>
        <strain evidence="6">2020-HN-1</strain>
    </source>
</reference>
<dbReference type="AlphaFoldDB" id="A0AA47G947"/>
<dbReference type="PANTHER" id="PTHR30349:SF64">
    <property type="entry name" value="PROPHAGE INTEGRASE INTD-RELATED"/>
    <property type="match status" value="1"/>
</dbReference>
<feature type="domain" description="Tyr recombinase" evidence="5">
    <location>
        <begin position="169"/>
        <end position="371"/>
    </location>
</feature>
<dbReference type="InterPro" id="IPR010998">
    <property type="entry name" value="Integrase_recombinase_N"/>
</dbReference>
<organism evidence="6 7">
    <name type="scientific">Aerococcus urinaeequi</name>
    <dbReference type="NCBI Taxonomy" id="51665"/>
    <lineage>
        <taxon>Bacteria</taxon>
        <taxon>Bacillati</taxon>
        <taxon>Bacillota</taxon>
        <taxon>Bacilli</taxon>
        <taxon>Lactobacillales</taxon>
        <taxon>Aerococcaceae</taxon>
        <taxon>Aerococcus</taxon>
    </lineage>
</organism>
<gene>
    <name evidence="6" type="ORF">OZ415_00110</name>
</gene>
<dbReference type="InterPro" id="IPR050090">
    <property type="entry name" value="Tyrosine_recombinase_XerCD"/>
</dbReference>
<evidence type="ECO:0000259" key="5">
    <source>
        <dbReference type="PROSITE" id="PS51898"/>
    </source>
</evidence>
<dbReference type="InterPro" id="IPR011010">
    <property type="entry name" value="DNA_brk_join_enz"/>
</dbReference>
<dbReference type="InterPro" id="IPR004107">
    <property type="entry name" value="Integrase_SAM-like_N"/>
</dbReference>
<dbReference type="InterPro" id="IPR002104">
    <property type="entry name" value="Integrase_catalytic"/>
</dbReference>
<comment type="similarity">
    <text evidence="1">Belongs to the 'phage' integrase family.</text>
</comment>
<dbReference type="CDD" id="cd01189">
    <property type="entry name" value="INT_ICEBs1_C_like"/>
    <property type="match status" value="1"/>
</dbReference>
<dbReference type="Proteomes" id="UP001164714">
    <property type="component" value="Chromosome"/>
</dbReference>
<evidence type="ECO:0000256" key="3">
    <source>
        <dbReference type="ARBA" id="ARBA00023125"/>
    </source>
</evidence>
<accession>A0AA47G947</accession>
<evidence type="ECO:0000313" key="6">
    <source>
        <dbReference type="EMBL" id="WAT24559.1"/>
    </source>
</evidence>
<dbReference type="Pfam" id="PF14659">
    <property type="entry name" value="Phage_int_SAM_3"/>
    <property type="match status" value="1"/>
</dbReference>
<dbReference type="InterPro" id="IPR013762">
    <property type="entry name" value="Integrase-like_cat_sf"/>
</dbReference>
<dbReference type="EMBL" id="CP114063">
    <property type="protein sequence ID" value="WAT24559.1"/>
    <property type="molecule type" value="Genomic_DNA"/>
</dbReference>
<keyword evidence="2" id="KW-0229">DNA integration</keyword>
<keyword evidence="3" id="KW-0238">DNA-binding</keyword>
<dbReference type="Pfam" id="PF00589">
    <property type="entry name" value="Phage_integrase"/>
    <property type="match status" value="1"/>
</dbReference>
<dbReference type="InterPro" id="IPR028259">
    <property type="entry name" value="AP2-like_int_N"/>
</dbReference>
<evidence type="ECO:0000313" key="7">
    <source>
        <dbReference type="Proteomes" id="UP001164714"/>
    </source>
</evidence>
<dbReference type="SUPFAM" id="SSF56349">
    <property type="entry name" value="DNA breaking-rejoining enzymes"/>
    <property type="match status" value="1"/>
</dbReference>
<dbReference type="GO" id="GO:0003677">
    <property type="term" value="F:DNA binding"/>
    <property type="evidence" value="ECO:0007669"/>
    <property type="project" value="UniProtKB-KW"/>
</dbReference>
<dbReference type="GO" id="GO:0015074">
    <property type="term" value="P:DNA integration"/>
    <property type="evidence" value="ECO:0007669"/>
    <property type="project" value="UniProtKB-KW"/>
</dbReference>
<dbReference type="Gene3D" id="1.10.443.10">
    <property type="entry name" value="Intergrase catalytic core"/>
    <property type="match status" value="1"/>
</dbReference>
<dbReference type="Gene3D" id="1.10.150.130">
    <property type="match status" value="1"/>
</dbReference>
<sequence length="379" mass="44361">MKINEYTKKDGNTYYKFQLMLGVDKKTGKKVRVRRSGFTSKKEAQDTAIQLLNDFNQGNYLDRDNQTYYDIYKLWFDTRYIHDVRESTANKTRQLFNNHILKSFGKKKIQNITPIECTEAVNEWSKTNKDINKMKNHASKVFDFAINNLIINANPMDRVQLPKIHAKKREVNFYTRDELQLFLECAKKEDNPIWFPLFRLLAFSGMRKGEALGLQWKKINFKDKTITIDQTLTLGLGNKIIVQDTKTTSGNRVISMDDTTLEILAIWRKRQLQDYLRVGINTNKPTQYVFTNYKNEFVNPSNVTNSINRILLNNGLRKITTHQLRHTHASLLFEAGLPIKDVQERLGHSSYEITMDVYTHIYNDRKDGTAQKFSKFVGF</sequence>
<evidence type="ECO:0000256" key="4">
    <source>
        <dbReference type="ARBA" id="ARBA00023172"/>
    </source>
</evidence>
<dbReference type="GO" id="GO:0006310">
    <property type="term" value="P:DNA recombination"/>
    <property type="evidence" value="ECO:0007669"/>
    <property type="project" value="UniProtKB-KW"/>
</dbReference>
<proteinExistence type="inferred from homology"/>